<accession>V6LGI6</accession>
<name>V6LGI6_9EUKA</name>
<gene>
    <name evidence="1" type="ORF">SS50377_16872</name>
</gene>
<sequence length="185" mass="21669">MDRQAIVKDQEAKPTYKEAIQVLQKQDSLEDYSKEVIKYIEVLPKSSDVEPPGKVNFSQANYNNMQSSLLKFEEDSYNAKFGYYNKILIARYISLELTHRLLYDMVEQVVALSGYCFKGKKQDDIRLYNTMIILDTILQENQSTSSKLCKIYLQELINKLLKNNKRKDLIKLVQNLFQIVTKMFT</sequence>
<dbReference type="AlphaFoldDB" id="V6LGI6"/>
<protein>
    <submittedName>
        <fullName evidence="1">Uncharacterized protein</fullName>
    </submittedName>
</protein>
<organism evidence="1">
    <name type="scientific">Spironucleus salmonicida</name>
    <dbReference type="NCBI Taxonomy" id="348837"/>
    <lineage>
        <taxon>Eukaryota</taxon>
        <taxon>Metamonada</taxon>
        <taxon>Diplomonadida</taxon>
        <taxon>Hexamitidae</taxon>
        <taxon>Hexamitinae</taxon>
        <taxon>Spironucleus</taxon>
    </lineage>
</organism>
<dbReference type="VEuPathDB" id="GiardiaDB:SS50377_21384"/>
<proteinExistence type="predicted"/>
<dbReference type="EMBL" id="KI546137">
    <property type="protein sequence ID" value="EST43413.1"/>
    <property type="molecule type" value="Genomic_DNA"/>
</dbReference>
<evidence type="ECO:0000313" key="1">
    <source>
        <dbReference type="EMBL" id="EST43413.1"/>
    </source>
</evidence>
<reference evidence="1" key="1">
    <citation type="journal article" date="2014" name="PLoS Genet.">
        <title>The Genome of Spironucleus salmonicida Highlights a Fish Pathogen Adapted to Fluctuating Environments.</title>
        <authorList>
            <person name="Xu F."/>
            <person name="Jerlstrom-Hultqvist J."/>
            <person name="Einarsson E."/>
            <person name="Astvaldsson A."/>
            <person name="Svard S.G."/>
            <person name="Andersson J.O."/>
        </authorList>
    </citation>
    <scope>NUCLEOTIDE SEQUENCE</scope>
</reference>